<protein>
    <recommendedName>
        <fullName evidence="2">Peptidase A1 domain-containing protein</fullName>
    </recommendedName>
</protein>
<dbReference type="SUPFAM" id="SSF50630">
    <property type="entry name" value="Acid proteases"/>
    <property type="match status" value="1"/>
</dbReference>
<sequence length="729" mass="80989">MVRWKRSSWGGGINPFYFLANEGCQCRYAKVEIGTPPQEVEMDLDMLVSDFYVLTTSSRKGSRYDDVFSRSNVKSNAHPYLNCGLPTDAFHLPTINITVPLAFAHCRPSKSSVNTLLASGSMLGLAPSEHLSQTKTPTMFKQLLEKHVIERPIWSLMLINDQEGVLSVGGTSARAVQLVEEQTTTELDNLGALERGDTPVEVGLSILKRDLRSSEKNMVKAREVDWENGWKWSKVQGAEGWWQILMQGVWADESKVLKNQPAVIDLNTPFILAPPHAAKAFYASISGSRPLPPPNSNFYMFPCLNPPVLHFEFGGWTFPAMQGGIGANWMGMPGGRFSLGRLREGSGYCVGAVVETWMGLGDVAQTTIAGKGWKGAGARGNGELAGNGMRDVWVVGEGFFRGVGGVFDFKDQKVGFRNVVKILHLLKCCRDGSPEVYNTLWTVVPLSPDQYKELWQHLEKDEDEADLVGYVKDKVQYALAHYLTQRFLTAVLQLTVQSYDYDAFRCQFTLRQPSKPSHAVFTDSVVGHIDSQLDRLRSSSNLDVASHAGKIMNMGSSHIRFHLDNAMVYESDQRCSESMTASDKEQYRCPDYSFRHRNCRDSNVVIEISHPQKRPAMNRLAEDYIFGTNGNIKVVIGLNIEYQGTQKATMSVWVPKTTSGGFSVDKKVKATPFRNADGSVNSEGDLRLNFSDFAPCYSGFNPPNDGTDLAITIPAACLCRYLDDAERAR</sequence>
<dbReference type="PROSITE" id="PS51767">
    <property type="entry name" value="PEPTIDASE_A1"/>
    <property type="match status" value="1"/>
</dbReference>
<dbReference type="PANTHER" id="PTHR47966">
    <property type="entry name" value="BETA-SITE APP-CLEAVING ENZYME, ISOFORM A-RELATED"/>
    <property type="match status" value="1"/>
</dbReference>
<dbReference type="InterPro" id="IPR033121">
    <property type="entry name" value="PEPTIDASE_A1"/>
</dbReference>
<dbReference type="InterPro" id="IPR021109">
    <property type="entry name" value="Peptidase_aspartic_dom_sf"/>
</dbReference>
<dbReference type="AlphaFoldDB" id="A0A5M8PCP7"/>
<organism evidence="3 4">
    <name type="scientific">Lasallia pustulata</name>
    <dbReference type="NCBI Taxonomy" id="136370"/>
    <lineage>
        <taxon>Eukaryota</taxon>
        <taxon>Fungi</taxon>
        <taxon>Dikarya</taxon>
        <taxon>Ascomycota</taxon>
        <taxon>Pezizomycotina</taxon>
        <taxon>Lecanoromycetes</taxon>
        <taxon>OSLEUM clade</taxon>
        <taxon>Umbilicariomycetidae</taxon>
        <taxon>Umbilicariales</taxon>
        <taxon>Umbilicariaceae</taxon>
        <taxon>Lasallia</taxon>
    </lineage>
</organism>
<evidence type="ECO:0000313" key="3">
    <source>
        <dbReference type="EMBL" id="KAA6407011.1"/>
    </source>
</evidence>
<name>A0A5M8PCP7_9LECA</name>
<dbReference type="Pfam" id="PF00026">
    <property type="entry name" value="Asp"/>
    <property type="match status" value="1"/>
</dbReference>
<reference evidence="3 4" key="1">
    <citation type="submission" date="2019-09" db="EMBL/GenBank/DDBJ databases">
        <title>The hologenome of the rock-dwelling lichen Lasallia pustulata.</title>
        <authorList>
            <person name="Greshake Tzovaras B."/>
            <person name="Segers F."/>
            <person name="Bicker A."/>
            <person name="Dal Grande F."/>
            <person name="Otte J."/>
            <person name="Hankeln T."/>
            <person name="Schmitt I."/>
            <person name="Ebersberger I."/>
        </authorList>
    </citation>
    <scope>NUCLEOTIDE SEQUENCE [LARGE SCALE GENOMIC DNA]</scope>
    <source>
        <strain evidence="3">A1-1</strain>
    </source>
</reference>
<dbReference type="GO" id="GO:0006508">
    <property type="term" value="P:proteolysis"/>
    <property type="evidence" value="ECO:0007669"/>
    <property type="project" value="InterPro"/>
</dbReference>
<dbReference type="InterPro" id="IPR001461">
    <property type="entry name" value="Aspartic_peptidase_A1"/>
</dbReference>
<accession>A0A5M8PCP7</accession>
<dbReference type="Proteomes" id="UP000324767">
    <property type="component" value="Unassembled WGS sequence"/>
</dbReference>
<evidence type="ECO:0000256" key="1">
    <source>
        <dbReference type="ARBA" id="ARBA00007447"/>
    </source>
</evidence>
<dbReference type="GO" id="GO:0004190">
    <property type="term" value="F:aspartic-type endopeptidase activity"/>
    <property type="evidence" value="ECO:0007669"/>
    <property type="project" value="InterPro"/>
</dbReference>
<proteinExistence type="inferred from homology"/>
<evidence type="ECO:0000259" key="2">
    <source>
        <dbReference type="PROSITE" id="PS51767"/>
    </source>
</evidence>
<dbReference type="EMBL" id="VXIT01000021">
    <property type="protein sequence ID" value="KAA6407011.1"/>
    <property type="molecule type" value="Genomic_DNA"/>
</dbReference>
<dbReference type="PANTHER" id="PTHR47966:SF51">
    <property type="entry name" value="BETA-SITE APP-CLEAVING ENZYME, ISOFORM A-RELATED"/>
    <property type="match status" value="1"/>
</dbReference>
<evidence type="ECO:0000313" key="4">
    <source>
        <dbReference type="Proteomes" id="UP000324767"/>
    </source>
</evidence>
<comment type="caution">
    <text evidence="3">The sequence shown here is derived from an EMBL/GenBank/DDBJ whole genome shotgun (WGS) entry which is preliminary data.</text>
</comment>
<dbReference type="OrthoDB" id="15189at2759"/>
<comment type="similarity">
    <text evidence="1">Belongs to the peptidase A1 family.</text>
</comment>
<gene>
    <name evidence="3" type="ORF">FRX48_09309</name>
</gene>
<feature type="domain" description="Peptidase A1" evidence="2">
    <location>
        <begin position="27"/>
        <end position="417"/>
    </location>
</feature>
<dbReference type="Gene3D" id="2.40.70.10">
    <property type="entry name" value="Acid Proteases"/>
    <property type="match status" value="2"/>
</dbReference>